<reference evidence="2 3" key="1">
    <citation type="submission" date="2019-03" db="EMBL/GenBank/DDBJ databases">
        <title>New insights into Acidothiobacillus thiooxidans sulfur metabolism through coupled gene expression, solution geochemistry, microscopy and spectroscopy analyses.</title>
        <authorList>
            <person name="Camacho D."/>
            <person name="Frazao R."/>
            <person name="Fouillen A."/>
            <person name="Nanci A."/>
            <person name="Lang B.F."/>
            <person name="Apte S.C."/>
            <person name="Baron C."/>
            <person name="Warren L.A."/>
        </authorList>
    </citation>
    <scope>NUCLEOTIDE SEQUENCE [LARGE SCALE GENOMIC DNA]</scope>
    <source>
        <strain evidence="2 3">ATCC 19377</strain>
    </source>
</reference>
<dbReference type="InterPro" id="IPR014710">
    <property type="entry name" value="RmlC-like_jellyroll"/>
</dbReference>
<evidence type="ECO:0000313" key="2">
    <source>
        <dbReference type="EMBL" id="TQN49314.1"/>
    </source>
</evidence>
<dbReference type="Gene3D" id="2.60.120.10">
    <property type="entry name" value="Jelly Rolls"/>
    <property type="match status" value="1"/>
</dbReference>
<name>A0A543PZ05_ACITH</name>
<dbReference type="SUPFAM" id="SSF51182">
    <property type="entry name" value="RmlC-like cupins"/>
    <property type="match status" value="1"/>
</dbReference>
<gene>
    <name evidence="2" type="ORF">DLNHIDIE_03362</name>
</gene>
<dbReference type="Proteomes" id="UP000315403">
    <property type="component" value="Unassembled WGS sequence"/>
</dbReference>
<organism evidence="2 3">
    <name type="scientific">Acidithiobacillus thiooxidans ATCC 19377</name>
    <dbReference type="NCBI Taxonomy" id="637390"/>
    <lineage>
        <taxon>Bacteria</taxon>
        <taxon>Pseudomonadati</taxon>
        <taxon>Pseudomonadota</taxon>
        <taxon>Acidithiobacillia</taxon>
        <taxon>Acidithiobacillales</taxon>
        <taxon>Acidithiobacillaceae</taxon>
        <taxon>Acidithiobacillus</taxon>
    </lineage>
</organism>
<dbReference type="CDD" id="cd06121">
    <property type="entry name" value="cupin_YML079wp"/>
    <property type="match status" value="1"/>
</dbReference>
<dbReference type="PANTHER" id="PTHR33387:SF3">
    <property type="entry name" value="DUF985 DOMAIN-CONTAINING PROTEIN"/>
    <property type="match status" value="1"/>
</dbReference>
<dbReference type="AlphaFoldDB" id="A0A543PZ05"/>
<dbReference type="Pfam" id="PF06172">
    <property type="entry name" value="Cupin_5"/>
    <property type="match status" value="1"/>
</dbReference>
<dbReference type="InterPro" id="IPR039935">
    <property type="entry name" value="YML079W-like"/>
</dbReference>
<dbReference type="PANTHER" id="PTHR33387">
    <property type="entry name" value="RMLC-LIKE JELLY ROLL FOLD PROTEIN"/>
    <property type="match status" value="1"/>
</dbReference>
<evidence type="ECO:0000313" key="3">
    <source>
        <dbReference type="Proteomes" id="UP000315403"/>
    </source>
</evidence>
<sequence length="158" mass="18179">MSTQKIIHQLDLQPHPEGGWYRRNFTSPEMVSTPRGDRPTLTSIFYLLAENQLSRWHMISSTELWHFYKGAPLELIIYHTETHHLQKHILGNDLDAGQILQAIVPGKAWQCARSLGAFSLMGCIVTPGFDFRDFQFARDLPGHVLHFEGEMATLHHYL</sequence>
<dbReference type="InterPro" id="IPR009327">
    <property type="entry name" value="Cupin_DUF985"/>
</dbReference>
<feature type="domain" description="DUF985" evidence="1">
    <location>
        <begin position="4"/>
        <end position="137"/>
    </location>
</feature>
<evidence type="ECO:0000259" key="1">
    <source>
        <dbReference type="Pfam" id="PF06172"/>
    </source>
</evidence>
<proteinExistence type="predicted"/>
<dbReference type="EMBL" id="SZUV01000006">
    <property type="protein sequence ID" value="TQN49314.1"/>
    <property type="molecule type" value="Genomic_DNA"/>
</dbReference>
<dbReference type="InterPro" id="IPR011051">
    <property type="entry name" value="RmlC_Cupin_sf"/>
</dbReference>
<accession>A0A543PZ05</accession>
<comment type="caution">
    <text evidence="2">The sequence shown here is derived from an EMBL/GenBank/DDBJ whole genome shotgun (WGS) entry which is preliminary data.</text>
</comment>
<protein>
    <recommendedName>
        <fullName evidence="1">DUF985 domain-containing protein</fullName>
    </recommendedName>
</protein>
<dbReference type="RefSeq" id="WP_142090097.1">
    <property type="nucleotide sequence ID" value="NZ_SZUV01000006.1"/>
</dbReference>